<comment type="caution">
    <text evidence="1">The sequence shown here is derived from an EMBL/GenBank/DDBJ whole genome shotgun (WGS) entry which is preliminary data.</text>
</comment>
<sequence length="160" mass="19268">MEGKKLRSNFVFSLGKKGMQLLDKTLLIESKNEMINSSQNWNLFYLKFYYFDVIRYYKTLEIICFEYNKYFKTGSVKIKLNFFFINCFGALNKLDRFDKLIIYIIIFHFHLQYIFINLVRLEICDVSNSSMIYVFLLKKIIRILVEIYSSDFSLIKIIIS</sequence>
<evidence type="ECO:0000313" key="2">
    <source>
        <dbReference type="Proteomes" id="UP000023152"/>
    </source>
</evidence>
<dbReference type="EMBL" id="ASPP01028057">
    <property type="protein sequence ID" value="ETO05501.1"/>
    <property type="molecule type" value="Genomic_DNA"/>
</dbReference>
<organism evidence="1 2">
    <name type="scientific">Reticulomyxa filosa</name>
    <dbReference type="NCBI Taxonomy" id="46433"/>
    <lineage>
        <taxon>Eukaryota</taxon>
        <taxon>Sar</taxon>
        <taxon>Rhizaria</taxon>
        <taxon>Retaria</taxon>
        <taxon>Foraminifera</taxon>
        <taxon>Monothalamids</taxon>
        <taxon>Reticulomyxidae</taxon>
        <taxon>Reticulomyxa</taxon>
    </lineage>
</organism>
<reference evidence="1 2" key="1">
    <citation type="journal article" date="2013" name="Curr. Biol.">
        <title>The Genome of the Foraminiferan Reticulomyxa filosa.</title>
        <authorList>
            <person name="Glockner G."/>
            <person name="Hulsmann N."/>
            <person name="Schleicher M."/>
            <person name="Noegel A.A."/>
            <person name="Eichinger L."/>
            <person name="Gallinger C."/>
            <person name="Pawlowski J."/>
            <person name="Sierra R."/>
            <person name="Euteneuer U."/>
            <person name="Pillet L."/>
            <person name="Moustafa A."/>
            <person name="Platzer M."/>
            <person name="Groth M."/>
            <person name="Szafranski K."/>
            <person name="Schliwa M."/>
        </authorList>
    </citation>
    <scope>NUCLEOTIDE SEQUENCE [LARGE SCALE GENOMIC DNA]</scope>
</reference>
<gene>
    <name evidence="1" type="ORF">RFI_31894</name>
</gene>
<accession>X6LVW3</accession>
<proteinExistence type="predicted"/>
<dbReference type="AlphaFoldDB" id="X6LVW3"/>
<keyword evidence="2" id="KW-1185">Reference proteome</keyword>
<name>X6LVW3_RETFI</name>
<dbReference type="Proteomes" id="UP000023152">
    <property type="component" value="Unassembled WGS sequence"/>
</dbReference>
<evidence type="ECO:0000313" key="1">
    <source>
        <dbReference type="EMBL" id="ETO05501.1"/>
    </source>
</evidence>
<protein>
    <submittedName>
        <fullName evidence="1">Uncharacterized protein</fullName>
    </submittedName>
</protein>